<dbReference type="RefSeq" id="WP_178695467.1">
    <property type="nucleotide sequence ID" value="NZ_JAHPJJ010000025.1"/>
</dbReference>
<dbReference type="EMBL" id="JAHPJJ010000025">
    <property type="protein sequence ID" value="MBU9696049.1"/>
    <property type="molecule type" value="Genomic_DNA"/>
</dbReference>
<evidence type="ECO:0000313" key="1">
    <source>
        <dbReference type="EMBL" id="MBU9696049.1"/>
    </source>
</evidence>
<proteinExistence type="predicted"/>
<accession>A0ABS6IX06</accession>
<protein>
    <submittedName>
        <fullName evidence="1">Uncharacterized protein</fullName>
    </submittedName>
</protein>
<gene>
    <name evidence="1" type="ORF">KSL82_09170</name>
</gene>
<organism evidence="1 2">
    <name type="scientific">Limosilactobacillus portuensis</name>
    <dbReference type="NCBI Taxonomy" id="2742601"/>
    <lineage>
        <taxon>Bacteria</taxon>
        <taxon>Bacillati</taxon>
        <taxon>Bacillota</taxon>
        <taxon>Bacilli</taxon>
        <taxon>Lactobacillales</taxon>
        <taxon>Lactobacillaceae</taxon>
        <taxon>Limosilactobacillus</taxon>
    </lineage>
</organism>
<sequence length="69" mass="7976">MESAALKAMREHKPVYCFGRRYEIIGTKYTSYYLVFIIKPVGVGSTLRKTIEVSSSSLTTSKNYWNYLK</sequence>
<comment type="caution">
    <text evidence="1">The sequence shown here is derived from an EMBL/GenBank/DDBJ whole genome shotgun (WGS) entry which is preliminary data.</text>
</comment>
<evidence type="ECO:0000313" key="2">
    <source>
        <dbReference type="Proteomes" id="UP001196248"/>
    </source>
</evidence>
<reference evidence="1 2" key="1">
    <citation type="submission" date="2021-06" db="EMBL/GenBank/DDBJ databases">
        <title>Limosilactobacillus angelus sp. nov., isolated from the human vagina.</title>
        <authorList>
            <person name="Chen Y.-S."/>
        </authorList>
    </citation>
    <scope>NUCLEOTIDE SEQUENCE [LARGE SCALE GENOMIC DNA]</scope>
    <source>
        <strain evidence="1 2">P5L02</strain>
    </source>
</reference>
<dbReference type="Proteomes" id="UP001196248">
    <property type="component" value="Unassembled WGS sequence"/>
</dbReference>
<keyword evidence="2" id="KW-1185">Reference proteome</keyword>
<name>A0ABS6IX06_9LACO</name>